<accession>A0AAV2RJR0</accession>
<proteinExistence type="predicted"/>
<comment type="caution">
    <text evidence="5">The sequence shown here is derived from an EMBL/GenBank/DDBJ whole genome shotgun (WGS) entry which is preliminary data.</text>
</comment>
<sequence length="382" mass="42789">VFNMWLYGLFLATLMQITVSESVVINYSAHNVNNKHSSGSSSSGISRSSSDNISNGSNMTCPDSTDIAPCVCYIDPEDQTLNMDCSKVTSNEELAKVFTAEFPYTDFKQLYAYGAWNLTVLGEGVFGPVTFSEIYIHMSGVRVIEEGALMGSMETLKSLDIHDCYLETFPFHILPDLTAMIHLDLFTNLLQLNTLPQLESTTLKYLHLGENQITSVPVDAFQLLPAIEFIGLGNWWWSYVRLTEIQPGTFLNLKHLNEIELLDEQISHIRAGTFVTGSGSLKKVWLGSSHVLHTVDVDAFEPVENMYISLGNNNLTDLPEEVWRPLLEVNSTLNIWGNPFSCDCSLAWLIREPDFVRCTSYGVCSDGTHFEDLDPDMYDNCI</sequence>
<dbReference type="PROSITE" id="PS51450">
    <property type="entry name" value="LRR"/>
    <property type="match status" value="1"/>
</dbReference>
<evidence type="ECO:0000313" key="5">
    <source>
        <dbReference type="EMBL" id="CAL4124927.1"/>
    </source>
</evidence>
<dbReference type="EMBL" id="CAXKWB010023224">
    <property type="protein sequence ID" value="CAL4124927.1"/>
    <property type="molecule type" value="Genomic_DNA"/>
</dbReference>
<dbReference type="GO" id="GO:0005886">
    <property type="term" value="C:plasma membrane"/>
    <property type="evidence" value="ECO:0007669"/>
    <property type="project" value="TreeGrafter"/>
</dbReference>
<dbReference type="InterPro" id="IPR032675">
    <property type="entry name" value="LRR_dom_sf"/>
</dbReference>
<keyword evidence="2" id="KW-0677">Repeat</keyword>
<feature type="region of interest" description="Disordered" evidence="3">
    <location>
        <begin position="34"/>
        <end position="58"/>
    </location>
</feature>
<dbReference type="SUPFAM" id="SSF52058">
    <property type="entry name" value="L domain-like"/>
    <property type="match status" value="1"/>
</dbReference>
<feature type="chain" id="PRO_5043808275" evidence="4">
    <location>
        <begin position="21"/>
        <end position="382"/>
    </location>
</feature>
<keyword evidence="6" id="KW-1185">Reference proteome</keyword>
<evidence type="ECO:0000256" key="1">
    <source>
        <dbReference type="ARBA" id="ARBA00022614"/>
    </source>
</evidence>
<reference evidence="5 6" key="1">
    <citation type="submission" date="2024-05" db="EMBL/GenBank/DDBJ databases">
        <authorList>
            <person name="Wallberg A."/>
        </authorList>
    </citation>
    <scope>NUCLEOTIDE SEQUENCE [LARGE SCALE GENOMIC DNA]</scope>
</reference>
<dbReference type="AlphaFoldDB" id="A0AAV2RJR0"/>
<feature type="compositionally biased region" description="Low complexity" evidence="3">
    <location>
        <begin position="37"/>
        <end position="58"/>
    </location>
</feature>
<dbReference type="PANTHER" id="PTHR24369:SF211">
    <property type="entry name" value="LEUCINE-RICH REPEAT-CONTAINING PROTEIN 15-LIKE"/>
    <property type="match status" value="1"/>
</dbReference>
<organism evidence="5 6">
    <name type="scientific">Meganyctiphanes norvegica</name>
    <name type="common">Northern krill</name>
    <name type="synonym">Thysanopoda norvegica</name>
    <dbReference type="NCBI Taxonomy" id="48144"/>
    <lineage>
        <taxon>Eukaryota</taxon>
        <taxon>Metazoa</taxon>
        <taxon>Ecdysozoa</taxon>
        <taxon>Arthropoda</taxon>
        <taxon>Crustacea</taxon>
        <taxon>Multicrustacea</taxon>
        <taxon>Malacostraca</taxon>
        <taxon>Eumalacostraca</taxon>
        <taxon>Eucarida</taxon>
        <taxon>Euphausiacea</taxon>
        <taxon>Euphausiidae</taxon>
        <taxon>Meganyctiphanes</taxon>
    </lineage>
</organism>
<dbReference type="InterPro" id="IPR001611">
    <property type="entry name" value="Leu-rich_rpt"/>
</dbReference>
<dbReference type="Proteomes" id="UP001497623">
    <property type="component" value="Unassembled WGS sequence"/>
</dbReference>
<protein>
    <submittedName>
        <fullName evidence="5">Uncharacterized protein</fullName>
    </submittedName>
</protein>
<evidence type="ECO:0000256" key="3">
    <source>
        <dbReference type="SAM" id="MobiDB-lite"/>
    </source>
</evidence>
<feature type="non-terminal residue" evidence="5">
    <location>
        <position position="1"/>
    </location>
</feature>
<gene>
    <name evidence="5" type="ORF">MNOR_LOCUS24881</name>
</gene>
<keyword evidence="1" id="KW-0433">Leucine-rich repeat</keyword>
<name>A0AAV2RJR0_MEGNR</name>
<dbReference type="InterPro" id="IPR050541">
    <property type="entry name" value="LRR_TM_domain-containing"/>
</dbReference>
<evidence type="ECO:0000256" key="4">
    <source>
        <dbReference type="SAM" id="SignalP"/>
    </source>
</evidence>
<dbReference type="Gene3D" id="3.80.10.10">
    <property type="entry name" value="Ribonuclease Inhibitor"/>
    <property type="match status" value="2"/>
</dbReference>
<evidence type="ECO:0000313" key="6">
    <source>
        <dbReference type="Proteomes" id="UP001497623"/>
    </source>
</evidence>
<evidence type="ECO:0000256" key="2">
    <source>
        <dbReference type="ARBA" id="ARBA00022737"/>
    </source>
</evidence>
<feature type="signal peptide" evidence="4">
    <location>
        <begin position="1"/>
        <end position="20"/>
    </location>
</feature>
<dbReference type="PANTHER" id="PTHR24369">
    <property type="entry name" value="ANTIGEN BSP, PUTATIVE-RELATED"/>
    <property type="match status" value="1"/>
</dbReference>
<keyword evidence="4" id="KW-0732">Signal</keyword>